<dbReference type="AlphaFoldDB" id="A0A0H5Q4Q8"/>
<dbReference type="EMBL" id="LN853655">
    <property type="protein sequence ID" value="CRY96384.1"/>
    <property type="molecule type" value="Genomic_DNA"/>
</dbReference>
<accession>A0A0H5Q4Q8</accession>
<reference evidence="1" key="2">
    <citation type="submission" date="2015-07" db="EMBL/GenBank/DDBJ databases">
        <title>Plasmids, circular viruses and viroids from rat gut.</title>
        <authorList>
            <person name="Jorgensen T.J."/>
            <person name="Hansen M.A."/>
            <person name="Xu Z."/>
            <person name="Tabak M.A."/>
            <person name="Sorensen S.J."/>
            <person name="Hansen L.H."/>
        </authorList>
    </citation>
    <scope>NUCLEOTIDE SEQUENCE</scope>
    <source>
        <plasmid evidence="1">pRGFK1074</plasmid>
    </source>
</reference>
<reference evidence="1" key="1">
    <citation type="submission" date="2015-06" db="EMBL/GenBank/DDBJ databases">
        <authorList>
            <person name="Joergensen T."/>
        </authorList>
    </citation>
    <scope>NUCLEOTIDE SEQUENCE</scope>
    <source>
        <plasmid evidence="1">pRGFK1074</plasmid>
    </source>
</reference>
<proteinExistence type="predicted"/>
<keyword evidence="1" id="KW-0614">Plasmid</keyword>
<evidence type="ECO:0000313" key="1">
    <source>
        <dbReference type="EMBL" id="CRY96384.1"/>
    </source>
</evidence>
<name>A0A0H5Q4Q8_9ZZZZ</name>
<protein>
    <submittedName>
        <fullName evidence="1">Uncharacterized protein</fullName>
    </submittedName>
</protein>
<geneLocation type="plasmid" evidence="1">
    <name>pRGFK1074</name>
</geneLocation>
<organism evidence="1">
    <name type="scientific">uncultured prokaryote</name>
    <dbReference type="NCBI Taxonomy" id="198431"/>
    <lineage>
        <taxon>unclassified sequences</taxon>
        <taxon>environmental samples</taxon>
    </lineage>
</organism>
<sequence>MPVIQIQLTKHRSKTDAKGGENAFFEWLERMGLEKEGFYSVVRTQQTYKGKPMTFYVASYGSFQTIDGWEIYLTYRADIVNHVRYHTWKWDGKRAVIAAHSMKEFINI</sequence>